<dbReference type="FunFam" id="3.40.50.720:FF:000084">
    <property type="entry name" value="Short-chain dehydrogenase reductase"/>
    <property type="match status" value="1"/>
</dbReference>
<evidence type="ECO:0000259" key="3">
    <source>
        <dbReference type="SMART" id="SM00822"/>
    </source>
</evidence>
<gene>
    <name evidence="4" type="ORF">OSB52_02305</name>
</gene>
<dbReference type="RefSeq" id="WP_266059967.1">
    <property type="nucleotide sequence ID" value="NZ_JAPKFM010000002.1"/>
</dbReference>
<dbReference type="InterPro" id="IPR057326">
    <property type="entry name" value="KR_dom"/>
</dbReference>
<feature type="domain" description="Ketoreductase" evidence="3">
    <location>
        <begin position="32"/>
        <end position="206"/>
    </location>
</feature>
<comment type="similarity">
    <text evidence="1">Belongs to the short-chain dehydrogenases/reductases (SDR) family.</text>
</comment>
<dbReference type="AlphaFoldDB" id="A0A9X3D1A8"/>
<evidence type="ECO:0000256" key="2">
    <source>
        <dbReference type="ARBA" id="ARBA00023002"/>
    </source>
</evidence>
<protein>
    <submittedName>
        <fullName evidence="4">SDR family oxidoreductase</fullName>
    </submittedName>
</protein>
<comment type="caution">
    <text evidence="4">The sequence shown here is derived from an EMBL/GenBank/DDBJ whole genome shotgun (WGS) entry which is preliminary data.</text>
</comment>
<accession>A0A9X3D1A8</accession>
<dbReference type="InterPro" id="IPR002347">
    <property type="entry name" value="SDR_fam"/>
</dbReference>
<keyword evidence="2" id="KW-0560">Oxidoreductase</keyword>
<dbReference type="NCBIfam" id="NF005893">
    <property type="entry name" value="PRK07856.1"/>
    <property type="match status" value="1"/>
</dbReference>
<evidence type="ECO:0000256" key="1">
    <source>
        <dbReference type="ARBA" id="ARBA00006484"/>
    </source>
</evidence>
<keyword evidence="5" id="KW-1185">Reference proteome</keyword>
<dbReference type="EMBL" id="JAPKFM010000002">
    <property type="protein sequence ID" value="MCX2962920.1"/>
    <property type="molecule type" value="Genomic_DNA"/>
</dbReference>
<name>A0A9X3D1A8_9ACTN</name>
<dbReference type="GO" id="GO:0016616">
    <property type="term" value="F:oxidoreductase activity, acting on the CH-OH group of donors, NAD or NADP as acceptor"/>
    <property type="evidence" value="ECO:0007669"/>
    <property type="project" value="UniProtKB-ARBA"/>
</dbReference>
<dbReference type="InterPro" id="IPR036291">
    <property type="entry name" value="NAD(P)-bd_dom_sf"/>
</dbReference>
<dbReference type="PRINTS" id="PR00081">
    <property type="entry name" value="GDHRDH"/>
</dbReference>
<evidence type="ECO:0000313" key="5">
    <source>
        <dbReference type="Proteomes" id="UP001143347"/>
    </source>
</evidence>
<dbReference type="PRINTS" id="PR00080">
    <property type="entry name" value="SDRFAMILY"/>
</dbReference>
<reference evidence="4" key="1">
    <citation type="submission" date="2022-10" db="EMBL/GenBank/DDBJ databases">
        <title>WGS of marine actinomycetes from Thailand.</title>
        <authorList>
            <person name="Thawai C."/>
        </authorList>
    </citation>
    <scope>NUCLEOTIDE SEQUENCE</scope>
    <source>
        <strain evidence="4">SW21</strain>
    </source>
</reference>
<dbReference type="PANTHER" id="PTHR42760">
    <property type="entry name" value="SHORT-CHAIN DEHYDROGENASES/REDUCTASES FAMILY MEMBER"/>
    <property type="match status" value="1"/>
</dbReference>
<dbReference type="Gene3D" id="3.40.50.720">
    <property type="entry name" value="NAD(P)-binding Rossmann-like Domain"/>
    <property type="match status" value="1"/>
</dbReference>
<evidence type="ECO:0000313" key="4">
    <source>
        <dbReference type="EMBL" id="MCX2962920.1"/>
    </source>
</evidence>
<sequence length="276" mass="27611">MKADGQAAGQGVVGAGAVSVAARGPDLGLDKKVVLVTGGTRGVGAGITRVLAEFGAVPVVCGRHPGADSDVEFIACDVRDADAVDAMVRDIVEAHGRLDGVVNNAGGSPFALAAEASPRFTSKIVELNLLAPLSVARAAHAVMHEQSGGGAIVNVSSVSGHRPSPGTSAYGAAKAGLDNATTSLAIEWAPRVRINSVVCGSVLTEQAHLHFGDDAGIAAVGETIPMQRLAMPEDVGNAVAFLLSPLAGYITGSTLTVHGGGERPAFLAAATADNKV</sequence>
<dbReference type="Pfam" id="PF13561">
    <property type="entry name" value="adh_short_C2"/>
    <property type="match status" value="1"/>
</dbReference>
<organism evidence="4 5">
    <name type="scientific">Gordonia aquimaris</name>
    <dbReference type="NCBI Taxonomy" id="2984863"/>
    <lineage>
        <taxon>Bacteria</taxon>
        <taxon>Bacillati</taxon>
        <taxon>Actinomycetota</taxon>
        <taxon>Actinomycetes</taxon>
        <taxon>Mycobacteriales</taxon>
        <taxon>Gordoniaceae</taxon>
        <taxon>Gordonia</taxon>
    </lineage>
</organism>
<dbReference type="Proteomes" id="UP001143347">
    <property type="component" value="Unassembled WGS sequence"/>
</dbReference>
<dbReference type="SMART" id="SM00822">
    <property type="entry name" value="PKS_KR"/>
    <property type="match status" value="1"/>
</dbReference>
<dbReference type="CDD" id="cd05233">
    <property type="entry name" value="SDR_c"/>
    <property type="match status" value="1"/>
</dbReference>
<dbReference type="SUPFAM" id="SSF51735">
    <property type="entry name" value="NAD(P)-binding Rossmann-fold domains"/>
    <property type="match status" value="1"/>
</dbReference>
<proteinExistence type="inferred from homology"/>